<keyword evidence="3" id="KW-1185">Reference proteome</keyword>
<dbReference type="Proteomes" id="UP000784880">
    <property type="component" value="Unassembled WGS sequence"/>
</dbReference>
<evidence type="ECO:0008006" key="4">
    <source>
        <dbReference type="Google" id="ProtNLM"/>
    </source>
</evidence>
<sequence length="158" mass="18189">MRSYIKLTLIATLFFPILVLTACNGSSGAATESAHQLVQDLDAAGIQVTEVQNDYNAKLTYKGHEPKLFQFNEYEELFLLKYNYRTPDERDEILELYETINDIVNPHLHPITADAHVFYIVSTMEREELDQLAKDGWNEMRDLIMEAGFVASNYTYID</sequence>
<comment type="caution">
    <text evidence="2">The sequence shown here is derived from an EMBL/GenBank/DDBJ whole genome shotgun (WGS) entry which is preliminary data.</text>
</comment>
<evidence type="ECO:0000313" key="2">
    <source>
        <dbReference type="EMBL" id="MBU9710221.1"/>
    </source>
</evidence>
<organism evidence="2 3">
    <name type="scientific">Evansella tamaricis</name>
    <dbReference type="NCBI Taxonomy" id="2069301"/>
    <lineage>
        <taxon>Bacteria</taxon>
        <taxon>Bacillati</taxon>
        <taxon>Bacillota</taxon>
        <taxon>Bacilli</taxon>
        <taxon>Bacillales</taxon>
        <taxon>Bacillaceae</taxon>
        <taxon>Evansella</taxon>
    </lineage>
</organism>
<evidence type="ECO:0000313" key="3">
    <source>
        <dbReference type="Proteomes" id="UP000784880"/>
    </source>
</evidence>
<protein>
    <recommendedName>
        <fullName evidence="4">Lipoprotein</fullName>
    </recommendedName>
</protein>
<feature type="chain" id="PRO_5047133702" description="Lipoprotein" evidence="1">
    <location>
        <begin position="23"/>
        <end position="158"/>
    </location>
</feature>
<dbReference type="RefSeq" id="WP_217064114.1">
    <property type="nucleotide sequence ID" value="NZ_JAHQCS010000009.1"/>
</dbReference>
<dbReference type="EMBL" id="JAHQCS010000009">
    <property type="protein sequence ID" value="MBU9710221.1"/>
    <property type="molecule type" value="Genomic_DNA"/>
</dbReference>
<feature type="signal peptide" evidence="1">
    <location>
        <begin position="1"/>
        <end position="22"/>
    </location>
</feature>
<proteinExistence type="predicted"/>
<keyword evidence="1" id="KW-0732">Signal</keyword>
<reference evidence="2 3" key="1">
    <citation type="submission" date="2021-06" db="EMBL/GenBank/DDBJ databases">
        <title>Bacillus sp. RD4P76, an endophyte from a halophyte.</title>
        <authorList>
            <person name="Sun J.-Q."/>
        </authorList>
    </citation>
    <scope>NUCLEOTIDE SEQUENCE [LARGE SCALE GENOMIC DNA]</scope>
    <source>
        <strain evidence="2 3">CGMCC 1.15917</strain>
    </source>
</reference>
<dbReference type="PROSITE" id="PS51257">
    <property type="entry name" value="PROKAR_LIPOPROTEIN"/>
    <property type="match status" value="1"/>
</dbReference>
<name>A0ABS6J963_9BACI</name>
<gene>
    <name evidence="2" type="ORF">KS419_00395</name>
</gene>
<evidence type="ECO:0000256" key="1">
    <source>
        <dbReference type="SAM" id="SignalP"/>
    </source>
</evidence>
<accession>A0ABS6J963</accession>